<proteinExistence type="predicted"/>
<gene>
    <name evidence="1" type="ORF">RchiOBHm_Chr2g0167201</name>
</gene>
<dbReference type="Gramene" id="PRQ53501">
    <property type="protein sequence ID" value="PRQ53501"/>
    <property type="gene ID" value="RchiOBHm_Chr2g0167201"/>
</dbReference>
<dbReference type="Proteomes" id="UP000238479">
    <property type="component" value="Chromosome 2"/>
</dbReference>
<dbReference type="AlphaFoldDB" id="A0A2P6S495"/>
<protein>
    <submittedName>
        <fullName evidence="1">Uncharacterized protein</fullName>
    </submittedName>
</protein>
<reference evidence="1 2" key="1">
    <citation type="journal article" date="2018" name="Nat. Genet.">
        <title>The Rosa genome provides new insights in the design of modern roses.</title>
        <authorList>
            <person name="Bendahmane M."/>
        </authorList>
    </citation>
    <scope>NUCLEOTIDE SEQUENCE [LARGE SCALE GENOMIC DNA]</scope>
    <source>
        <strain evidence="2">cv. Old Blush</strain>
    </source>
</reference>
<dbReference type="EMBL" id="PDCK01000040">
    <property type="protein sequence ID" value="PRQ53501.1"/>
    <property type="molecule type" value="Genomic_DNA"/>
</dbReference>
<evidence type="ECO:0000313" key="1">
    <source>
        <dbReference type="EMBL" id="PRQ53501.1"/>
    </source>
</evidence>
<accession>A0A2P6S495</accession>
<evidence type="ECO:0000313" key="2">
    <source>
        <dbReference type="Proteomes" id="UP000238479"/>
    </source>
</evidence>
<name>A0A2P6S495_ROSCH</name>
<sequence length="40" mass="4737">MLTMCLQNSFQFEAMELYLFSSYCMKVRIRAVRIRAASVQ</sequence>
<organism evidence="1 2">
    <name type="scientific">Rosa chinensis</name>
    <name type="common">China rose</name>
    <dbReference type="NCBI Taxonomy" id="74649"/>
    <lineage>
        <taxon>Eukaryota</taxon>
        <taxon>Viridiplantae</taxon>
        <taxon>Streptophyta</taxon>
        <taxon>Embryophyta</taxon>
        <taxon>Tracheophyta</taxon>
        <taxon>Spermatophyta</taxon>
        <taxon>Magnoliopsida</taxon>
        <taxon>eudicotyledons</taxon>
        <taxon>Gunneridae</taxon>
        <taxon>Pentapetalae</taxon>
        <taxon>rosids</taxon>
        <taxon>fabids</taxon>
        <taxon>Rosales</taxon>
        <taxon>Rosaceae</taxon>
        <taxon>Rosoideae</taxon>
        <taxon>Rosoideae incertae sedis</taxon>
        <taxon>Rosa</taxon>
    </lineage>
</organism>
<comment type="caution">
    <text evidence="1">The sequence shown here is derived from an EMBL/GenBank/DDBJ whole genome shotgun (WGS) entry which is preliminary data.</text>
</comment>
<keyword evidence="2" id="KW-1185">Reference proteome</keyword>